<dbReference type="EC" id="2.4.1.258" evidence="3"/>
<comment type="pathway">
    <text evidence="2">Protein modification; protein glycosylation.</text>
</comment>
<evidence type="ECO:0000256" key="12">
    <source>
        <dbReference type="SAM" id="Phobius"/>
    </source>
</evidence>
<dbReference type="InterPro" id="IPR007873">
    <property type="entry name" value="Glycosyltransferase_ALG3"/>
</dbReference>
<evidence type="ECO:0000256" key="3">
    <source>
        <dbReference type="ARBA" id="ARBA00011964"/>
    </source>
</evidence>
<evidence type="ECO:0000256" key="2">
    <source>
        <dbReference type="ARBA" id="ARBA00004922"/>
    </source>
</evidence>
<evidence type="ECO:0000256" key="11">
    <source>
        <dbReference type="SAM" id="MobiDB-lite"/>
    </source>
</evidence>
<keyword evidence="8 12" id="KW-1133">Transmembrane helix</keyword>
<feature type="transmembrane region" description="Helical" evidence="12">
    <location>
        <begin position="53"/>
        <end position="73"/>
    </location>
</feature>
<keyword evidence="6 12" id="KW-0812">Transmembrane</keyword>
<feature type="transmembrane region" description="Helical" evidence="12">
    <location>
        <begin position="161"/>
        <end position="182"/>
    </location>
</feature>
<dbReference type="EMBL" id="IACF01002062">
    <property type="protein sequence ID" value="LAB67732.1"/>
    <property type="molecule type" value="mRNA"/>
</dbReference>
<keyword evidence="4" id="KW-0328">Glycosyltransferase</keyword>
<feature type="transmembrane region" description="Helical" evidence="12">
    <location>
        <begin position="405"/>
        <end position="424"/>
    </location>
</feature>
<dbReference type="PANTHER" id="PTHR12646">
    <property type="entry name" value="NOT56 - RELATED"/>
    <property type="match status" value="1"/>
</dbReference>
<dbReference type="GO" id="GO:0052925">
    <property type="term" value="F:dol-P-Man:Man(5)GlcNAc(2)-PP-Dol alpha-1,3-mannosyltransferase activity"/>
    <property type="evidence" value="ECO:0007669"/>
    <property type="project" value="UniProtKB-EC"/>
</dbReference>
<dbReference type="Pfam" id="PF05208">
    <property type="entry name" value="ALG3"/>
    <property type="match status" value="1"/>
</dbReference>
<feature type="transmembrane region" description="Helical" evidence="12">
    <location>
        <begin position="301"/>
        <end position="321"/>
    </location>
</feature>
<keyword evidence="5" id="KW-0808">Transferase</keyword>
<keyword evidence="7" id="KW-0256">Endoplasmic reticulum</keyword>
<feature type="region of interest" description="Disordered" evidence="11">
    <location>
        <begin position="1"/>
        <end position="20"/>
    </location>
</feature>
<reference evidence="13" key="2">
    <citation type="journal article" date="2018" name="Biosci. Biotechnol. Biochem.">
        <title>Polysaccharide hydrolase of the hadal zone amphipods Hirondellea gigas.</title>
        <authorList>
            <person name="Kobayashi H."/>
            <person name="Nagahama T."/>
            <person name="Arai W."/>
            <person name="Sasagawa Y."/>
            <person name="Umeda M."/>
            <person name="Hayashi T."/>
            <person name="Nikaido I."/>
            <person name="Watanabe H."/>
            <person name="Oguri K."/>
            <person name="Kitazato H."/>
            <person name="Fujioka K."/>
            <person name="Kido Y."/>
            <person name="Takami H."/>
        </authorList>
    </citation>
    <scope>NUCLEOTIDE SEQUENCE</scope>
    <source>
        <tissue evidence="13">Whole body</tissue>
    </source>
</reference>
<sequence length="450" mass="51881">MAADRGRPRPRRSSGRSPKVPASLTCLWELLAKYQRRYASKQMLMNLVFNPGYTWLVSYILLLAEVFLNVWIIEKIKYTEIDWKSYMQEVEGALNGTLDYSLLKGDTGPLVYPAGFVYIFSGLYYLTDQGRNIRLAQYIFACFYIFTLALVFRLYTKSRKVPPYVLVLLCCCSYRIHSIYILRLFNDPIAMIFLYAALNFFCEGWWTTGSLLFSLGVSVKMNVLLFAPALLHMYFTSLGLLGTIGQLTVCAAVQVLVGAPFLLTNPEAYITGAFNMGRVFLYKWSVNWKFLPEDVFLDKHFHIGLLALHLLLLAIFAYAHWNRCLRNFRPLRKSGVAVSCQLILLPLFCSNFIGMAMSRSLHYQFYVWYYHTLPYLAWSTPLPTLYKLLMLGLIELSWNTYPATWWSSAILQAVHLILLIGIFWQRPSDDNSKRIAQKIEKNGGQQKKLS</sequence>
<feature type="transmembrane region" description="Helical" evidence="12">
    <location>
        <begin position="138"/>
        <end position="155"/>
    </location>
</feature>
<protein>
    <recommendedName>
        <fullName evidence="3">dolichyl-P-Man:Man5GlcNAc2-PP-dolichol alpha-1,3-mannosyltransferase</fullName>
        <ecNumber evidence="3">2.4.1.258</ecNumber>
    </recommendedName>
</protein>
<dbReference type="GO" id="GO:0005789">
    <property type="term" value="C:endoplasmic reticulum membrane"/>
    <property type="evidence" value="ECO:0007669"/>
    <property type="project" value="UniProtKB-SubCell"/>
</dbReference>
<evidence type="ECO:0000256" key="9">
    <source>
        <dbReference type="ARBA" id="ARBA00023136"/>
    </source>
</evidence>
<dbReference type="PANTHER" id="PTHR12646:SF0">
    <property type="entry name" value="DOL-P-MAN:MAN(5)GLCNAC(2)-PP-DOL ALPHA-1,3-MANNOSYLTRANSFERASE"/>
    <property type="match status" value="1"/>
</dbReference>
<feature type="transmembrane region" description="Helical" evidence="12">
    <location>
        <begin position="189"/>
        <end position="206"/>
    </location>
</feature>
<keyword evidence="9 12" id="KW-0472">Membrane</keyword>
<dbReference type="EMBL" id="IACT01002183">
    <property type="protein sequence ID" value="LAC21477.1"/>
    <property type="molecule type" value="mRNA"/>
</dbReference>
<comment type="catalytic activity">
    <reaction evidence="10">
        <text>an alpha-D-Man-(1-&gt;2)-alpha-D-Man-(1-&gt;2)-alpha-D-Man-(1-&gt;3)-[alpha-D-Man-(1-&gt;6)]-beta-D-Man-(1-&gt;4)-beta-D-GlcNAc-(1-&gt;4)-alpha-D-GlcNAc-diphospho-di-trans,poly-cis-dolichol + a di-trans,poly-cis-dolichyl beta-D-mannosyl phosphate = an alpha-D-Man-(1-&gt;2)-alpha-D-Man-(1-&gt;2)-alpha-D-Man-(1-&gt;3)-[alpha-D-Man-(1-&gt;3)-alpha-D-Man-(1-&gt;6)]-beta-D-Man-(1-&gt;4)-beta-D-GlcNAc-(1-&gt;4)-alpha-D-GlcNAc-diphospho-di-trans,poly-cis-dolichol + a di-trans,poly-cis-dolichyl phosphate + H(+)</text>
        <dbReference type="Rhea" id="RHEA:29527"/>
        <dbReference type="Rhea" id="RHEA-COMP:19498"/>
        <dbReference type="Rhea" id="RHEA-COMP:19501"/>
        <dbReference type="Rhea" id="RHEA-COMP:19516"/>
        <dbReference type="Rhea" id="RHEA-COMP:19517"/>
        <dbReference type="ChEBI" id="CHEBI:15378"/>
        <dbReference type="ChEBI" id="CHEBI:57683"/>
        <dbReference type="ChEBI" id="CHEBI:58211"/>
        <dbReference type="ChEBI" id="CHEBI:132515"/>
        <dbReference type="ChEBI" id="CHEBI:132516"/>
        <dbReference type="EC" id="2.4.1.258"/>
    </reaction>
    <physiologicalReaction direction="left-to-right" evidence="10">
        <dbReference type="Rhea" id="RHEA:29528"/>
    </physiologicalReaction>
</comment>
<evidence type="ECO:0000256" key="1">
    <source>
        <dbReference type="ARBA" id="ARBA00004477"/>
    </source>
</evidence>
<comment type="subcellular location">
    <subcellularLocation>
        <location evidence="1">Endoplasmic reticulum membrane</location>
        <topology evidence="1">Multi-pass membrane protein</topology>
    </subcellularLocation>
</comment>
<evidence type="ECO:0000256" key="8">
    <source>
        <dbReference type="ARBA" id="ARBA00022989"/>
    </source>
</evidence>
<evidence type="ECO:0000256" key="4">
    <source>
        <dbReference type="ARBA" id="ARBA00022676"/>
    </source>
</evidence>
<reference evidence="14" key="1">
    <citation type="submission" date="2017-11" db="EMBL/GenBank/DDBJ databases">
        <title>The sensing device of the deep-sea amphipod.</title>
        <authorList>
            <person name="Kobayashi H."/>
            <person name="Nagahama T."/>
            <person name="Arai W."/>
            <person name="Sasagawa Y."/>
            <person name="Umeda M."/>
            <person name="Hayashi T."/>
            <person name="Nikaido I."/>
            <person name="Watanabe H."/>
            <person name="Oguri K."/>
            <person name="Kitazato H."/>
            <person name="Fujioka K."/>
            <person name="Kido Y."/>
            <person name="Takami H."/>
        </authorList>
    </citation>
    <scope>NUCLEOTIDE SEQUENCE</scope>
    <source>
        <tissue evidence="14">Whole body</tissue>
    </source>
</reference>
<name>A0A2P2I132_9CRUS</name>
<feature type="transmembrane region" description="Helical" evidence="12">
    <location>
        <begin position="238"/>
        <end position="263"/>
    </location>
</feature>
<dbReference type="AlphaFoldDB" id="A0A2P2I132"/>
<organism evidence="13">
    <name type="scientific">Hirondellea gigas</name>
    <dbReference type="NCBI Taxonomy" id="1518452"/>
    <lineage>
        <taxon>Eukaryota</taxon>
        <taxon>Metazoa</taxon>
        <taxon>Ecdysozoa</taxon>
        <taxon>Arthropoda</taxon>
        <taxon>Crustacea</taxon>
        <taxon>Multicrustacea</taxon>
        <taxon>Malacostraca</taxon>
        <taxon>Eumalacostraca</taxon>
        <taxon>Peracarida</taxon>
        <taxon>Amphipoda</taxon>
        <taxon>Amphilochidea</taxon>
        <taxon>Lysianassida</taxon>
        <taxon>Lysianassidira</taxon>
        <taxon>Lysianassoidea</taxon>
        <taxon>Lysianassidae</taxon>
        <taxon>Hirondellea</taxon>
    </lineage>
</organism>
<feature type="transmembrane region" description="Helical" evidence="12">
    <location>
        <begin position="110"/>
        <end position="126"/>
    </location>
</feature>
<evidence type="ECO:0000256" key="6">
    <source>
        <dbReference type="ARBA" id="ARBA00022692"/>
    </source>
</evidence>
<accession>A0A2P2I132</accession>
<evidence type="ECO:0000313" key="14">
    <source>
        <dbReference type="EMBL" id="LAC21477.1"/>
    </source>
</evidence>
<evidence type="ECO:0000256" key="10">
    <source>
        <dbReference type="ARBA" id="ARBA00049506"/>
    </source>
</evidence>
<evidence type="ECO:0000256" key="5">
    <source>
        <dbReference type="ARBA" id="ARBA00022679"/>
    </source>
</evidence>
<evidence type="ECO:0000256" key="7">
    <source>
        <dbReference type="ARBA" id="ARBA00022824"/>
    </source>
</evidence>
<evidence type="ECO:0000313" key="13">
    <source>
        <dbReference type="EMBL" id="LAB67732.1"/>
    </source>
</evidence>
<proteinExistence type="evidence at transcript level"/>
<feature type="transmembrane region" description="Helical" evidence="12">
    <location>
        <begin position="342"/>
        <end position="361"/>
    </location>
</feature>